<keyword evidence="8" id="KW-0902">Two-component regulatory system</keyword>
<dbReference type="SMART" id="SM00387">
    <property type="entry name" value="HATPase_c"/>
    <property type="match status" value="1"/>
</dbReference>
<dbReference type="CDD" id="cd00130">
    <property type="entry name" value="PAS"/>
    <property type="match status" value="2"/>
</dbReference>
<evidence type="ECO:0000256" key="1">
    <source>
        <dbReference type="ARBA" id="ARBA00000085"/>
    </source>
</evidence>
<dbReference type="PANTHER" id="PTHR24421:SF10">
    <property type="entry name" value="NITRATE_NITRITE SENSOR PROTEIN NARQ"/>
    <property type="match status" value="1"/>
</dbReference>
<feature type="domain" description="Histidine kinase" evidence="9">
    <location>
        <begin position="338"/>
        <end position="532"/>
    </location>
</feature>
<dbReference type="Pfam" id="PF08448">
    <property type="entry name" value="PAS_4"/>
    <property type="match status" value="2"/>
</dbReference>
<dbReference type="InterPro" id="IPR005467">
    <property type="entry name" value="His_kinase_dom"/>
</dbReference>
<feature type="domain" description="PAS" evidence="10">
    <location>
        <begin position="180"/>
        <end position="226"/>
    </location>
</feature>
<dbReference type="SMART" id="SM00091">
    <property type="entry name" value="PAS"/>
    <property type="match status" value="2"/>
</dbReference>
<name>A0ABS6RYH0_9BACT</name>
<dbReference type="PROSITE" id="PS50109">
    <property type="entry name" value="HIS_KIN"/>
    <property type="match status" value="1"/>
</dbReference>
<accession>A0ABS6RYH0</accession>
<evidence type="ECO:0000256" key="5">
    <source>
        <dbReference type="ARBA" id="ARBA00022741"/>
    </source>
</evidence>
<evidence type="ECO:0000313" key="13">
    <source>
        <dbReference type="Proteomes" id="UP001196980"/>
    </source>
</evidence>
<dbReference type="EMBL" id="JABXWD010000137">
    <property type="protein sequence ID" value="MBV6341686.1"/>
    <property type="molecule type" value="Genomic_DNA"/>
</dbReference>
<dbReference type="SMART" id="SM00086">
    <property type="entry name" value="PAC"/>
    <property type="match status" value="2"/>
</dbReference>
<evidence type="ECO:0000256" key="7">
    <source>
        <dbReference type="ARBA" id="ARBA00022840"/>
    </source>
</evidence>
<dbReference type="InterPro" id="IPR050482">
    <property type="entry name" value="Sensor_HK_TwoCompSys"/>
</dbReference>
<evidence type="ECO:0000256" key="4">
    <source>
        <dbReference type="ARBA" id="ARBA00022679"/>
    </source>
</evidence>
<keyword evidence="7" id="KW-0067">ATP-binding</keyword>
<gene>
    <name evidence="12" type="ORF">HWQ67_08815</name>
</gene>
<sequence length="542" mass="61304">MFAAREIEPNSEYREIVIDLCLAVVATLWITNRITKPLNEEIAKRKCIEESLLATNAQLDALINTIPDIIHFKDKDRRLILVNRAYEEFMGLARESLTGKRSEEFFPPSFAETVRQSDDEVVRLNSLCRCEQKMTTQEGVTYFDTIKAPVFDSARNLIGILGISRDITDRKQVENSLRESEEKYRTLAESSKDIIARINSKGEYLYINPAISLYLPESHEELIGKTCQLFGISEDKSCCHNVYGRKVFETGQPQEFEFELESPSGKYFFNWRLFPEYDGSGKVGTVVVVARDITNRKAMENRLRAEILHRKETEQKLHMLTSRMISSREDERIILARDIHDDLGQILTGLKIDVSLLIAQMTASRHDSSAIDKLLSISSSIDAAFGSIRRIVTNLRPMELDKLGLLPAIRSYLENFQQRSGISCELCSNTNNIKLDSNSEIALFRIFQESLTNVMRHSNASKIFVIIEEDNICLRLSVRDNGDGISDSELSETGSFGIMGMKERALMIGAEISIKGEKGVGTQVTVSIVTNFMNNYGKSNAN</sequence>
<evidence type="ECO:0000256" key="2">
    <source>
        <dbReference type="ARBA" id="ARBA00012438"/>
    </source>
</evidence>
<evidence type="ECO:0000256" key="8">
    <source>
        <dbReference type="ARBA" id="ARBA00023012"/>
    </source>
</evidence>
<evidence type="ECO:0000256" key="6">
    <source>
        <dbReference type="ARBA" id="ARBA00022777"/>
    </source>
</evidence>
<evidence type="ECO:0000256" key="3">
    <source>
        <dbReference type="ARBA" id="ARBA00022553"/>
    </source>
</evidence>
<dbReference type="InterPro" id="IPR001610">
    <property type="entry name" value="PAC"/>
</dbReference>
<keyword evidence="6" id="KW-0418">Kinase</keyword>
<evidence type="ECO:0000313" key="12">
    <source>
        <dbReference type="EMBL" id="MBV6341686.1"/>
    </source>
</evidence>
<keyword evidence="4" id="KW-0808">Transferase</keyword>
<dbReference type="CDD" id="cd16917">
    <property type="entry name" value="HATPase_UhpB-NarQ-NarX-like"/>
    <property type="match status" value="1"/>
</dbReference>
<dbReference type="RefSeq" id="WP_218252315.1">
    <property type="nucleotide sequence ID" value="NZ_JABXWD010000137.1"/>
</dbReference>
<reference evidence="12 13" key="1">
    <citation type="journal article" date="2020" name="J Geophys Res Biogeosci">
        <title>Magnetotaxis as an Adaptation to Enable Bacterial Shuttling of Microbial Sulfur and Sulfur Cycling Across Aquatic Oxic#Anoxic Interfaces.</title>
        <authorList>
            <person name="Li J."/>
            <person name="Liu P."/>
            <person name="Wang J."/>
            <person name="Roberts A.P."/>
            <person name="Pan Y."/>
        </authorList>
    </citation>
    <scope>NUCLEOTIDE SEQUENCE [LARGE SCALE GENOMIC DNA]</scope>
    <source>
        <strain evidence="12 13">MYR-1_YQ</strain>
    </source>
</reference>
<dbReference type="InterPro" id="IPR003594">
    <property type="entry name" value="HATPase_dom"/>
</dbReference>
<dbReference type="NCBIfam" id="TIGR00229">
    <property type="entry name" value="sensory_box"/>
    <property type="match status" value="2"/>
</dbReference>
<protein>
    <recommendedName>
        <fullName evidence="2">histidine kinase</fullName>
        <ecNumber evidence="2">2.7.13.3</ecNumber>
    </recommendedName>
</protein>
<dbReference type="InterPro" id="IPR000014">
    <property type="entry name" value="PAS"/>
</dbReference>
<dbReference type="PROSITE" id="PS50113">
    <property type="entry name" value="PAC"/>
    <property type="match status" value="2"/>
</dbReference>
<keyword evidence="5" id="KW-0547">Nucleotide-binding</keyword>
<organism evidence="12 13">
    <name type="scientific">Candidatus Magnetobacterium casense</name>
    <dbReference type="NCBI Taxonomy" id="1455061"/>
    <lineage>
        <taxon>Bacteria</taxon>
        <taxon>Pseudomonadati</taxon>
        <taxon>Nitrospirota</taxon>
        <taxon>Thermodesulfovibrionia</taxon>
        <taxon>Thermodesulfovibrionales</taxon>
        <taxon>Candidatus Magnetobacteriaceae</taxon>
        <taxon>Candidatus Magnetobacterium</taxon>
    </lineage>
</organism>
<keyword evidence="13" id="KW-1185">Reference proteome</keyword>
<feature type="domain" description="PAS" evidence="10">
    <location>
        <begin position="55"/>
        <end position="125"/>
    </location>
</feature>
<comment type="caution">
    <text evidence="12">The sequence shown here is derived from an EMBL/GenBank/DDBJ whole genome shotgun (WGS) entry which is preliminary data.</text>
</comment>
<comment type="catalytic activity">
    <reaction evidence="1">
        <text>ATP + protein L-histidine = ADP + protein N-phospho-L-histidine.</text>
        <dbReference type="EC" id="2.7.13.3"/>
    </reaction>
</comment>
<evidence type="ECO:0000259" key="10">
    <source>
        <dbReference type="PROSITE" id="PS50112"/>
    </source>
</evidence>
<dbReference type="Proteomes" id="UP001196980">
    <property type="component" value="Unassembled WGS sequence"/>
</dbReference>
<evidence type="ECO:0000259" key="11">
    <source>
        <dbReference type="PROSITE" id="PS50113"/>
    </source>
</evidence>
<dbReference type="EC" id="2.7.13.3" evidence="2"/>
<evidence type="ECO:0000259" key="9">
    <source>
        <dbReference type="PROSITE" id="PS50109"/>
    </source>
</evidence>
<dbReference type="InterPro" id="IPR011712">
    <property type="entry name" value="Sig_transdc_His_kin_sub3_dim/P"/>
</dbReference>
<feature type="domain" description="PAC" evidence="11">
    <location>
        <begin position="254"/>
        <end position="305"/>
    </location>
</feature>
<proteinExistence type="predicted"/>
<dbReference type="PANTHER" id="PTHR24421">
    <property type="entry name" value="NITRATE/NITRITE SENSOR PROTEIN NARX-RELATED"/>
    <property type="match status" value="1"/>
</dbReference>
<dbReference type="InterPro" id="IPR013656">
    <property type="entry name" value="PAS_4"/>
</dbReference>
<dbReference type="InterPro" id="IPR000700">
    <property type="entry name" value="PAS-assoc_C"/>
</dbReference>
<keyword evidence="3" id="KW-0597">Phosphoprotein</keyword>
<dbReference type="Pfam" id="PF07730">
    <property type="entry name" value="HisKA_3"/>
    <property type="match status" value="1"/>
</dbReference>
<dbReference type="Pfam" id="PF02518">
    <property type="entry name" value="HATPase_c"/>
    <property type="match status" value="1"/>
</dbReference>
<dbReference type="PROSITE" id="PS50112">
    <property type="entry name" value="PAS"/>
    <property type="match status" value="2"/>
</dbReference>
<feature type="domain" description="PAC" evidence="11">
    <location>
        <begin position="128"/>
        <end position="179"/>
    </location>
</feature>